<accession>A0A1F4TQG9</accession>
<dbReference type="PROSITE" id="PS51257">
    <property type="entry name" value="PROKAR_LIPOPROTEIN"/>
    <property type="match status" value="1"/>
</dbReference>
<evidence type="ECO:0000313" key="2">
    <source>
        <dbReference type="EMBL" id="OGC34313.1"/>
    </source>
</evidence>
<comment type="caution">
    <text evidence="2">The sequence shown here is derived from an EMBL/GenBank/DDBJ whole genome shotgun (WGS) entry which is preliminary data.</text>
</comment>
<sequence length="382" mass="39541">MMKKEIFGSTILLVCLMAVGSFVTGCGGGTSTDTTTTTTTVATTTTTTTTSTSTTTTLADQLTVAKAVSVVGVGSAVGGNSSMMGGTSASALSSQAIKAFSGSAPPTFLYQYDIMNGPLSIEGYIPVTSETIGGSMNVAFRMKNNSGEVISGNLLANKKVAKIGSYSTYGVLMELMEGQPSLAFSSAFLGWVAACSSEGSAAFNNSSYFMQITSEGEYMCWATTYATMESALREHFSLPSWLHLTTPESSASDALGAIDNRMSFTGYVTGEINVVVDVDPTRSSPLPGTYEATSVLTFEGGTLQMTARLIFINPGNGVEFAGCLMSGIASPGGETFYANMNPDNLGGFGILSSEAGTIGTFEATQTGGNYYPVSGSKETFSF</sequence>
<feature type="signal peptide" evidence="1">
    <location>
        <begin position="1"/>
        <end position="25"/>
    </location>
</feature>
<dbReference type="STRING" id="1802583.A2311_01290"/>
<dbReference type="EMBL" id="MEUF01000046">
    <property type="protein sequence ID" value="OGC34313.1"/>
    <property type="molecule type" value="Genomic_DNA"/>
</dbReference>
<keyword evidence="1" id="KW-0732">Signal</keyword>
<dbReference type="AlphaFoldDB" id="A0A1F4TQG9"/>
<gene>
    <name evidence="2" type="ORF">A2311_01290</name>
</gene>
<proteinExistence type="predicted"/>
<evidence type="ECO:0000256" key="1">
    <source>
        <dbReference type="SAM" id="SignalP"/>
    </source>
</evidence>
<name>A0A1F4TQG9_UNCSA</name>
<protein>
    <submittedName>
        <fullName evidence="2">Uncharacterized protein</fullName>
    </submittedName>
</protein>
<reference evidence="2 3" key="1">
    <citation type="journal article" date="2016" name="Nat. Commun.">
        <title>Thousands of microbial genomes shed light on interconnected biogeochemical processes in an aquifer system.</title>
        <authorList>
            <person name="Anantharaman K."/>
            <person name="Brown C.T."/>
            <person name="Hug L.A."/>
            <person name="Sharon I."/>
            <person name="Castelle C.J."/>
            <person name="Probst A.J."/>
            <person name="Thomas B.C."/>
            <person name="Singh A."/>
            <person name="Wilkins M.J."/>
            <person name="Karaoz U."/>
            <person name="Brodie E.L."/>
            <person name="Williams K.H."/>
            <person name="Hubbard S.S."/>
            <person name="Banfield J.F."/>
        </authorList>
    </citation>
    <scope>NUCLEOTIDE SEQUENCE [LARGE SCALE GENOMIC DNA]</scope>
</reference>
<evidence type="ECO:0000313" key="3">
    <source>
        <dbReference type="Proteomes" id="UP000178951"/>
    </source>
</evidence>
<organism evidence="2 3">
    <name type="scientific">candidate division WOR-1 bacterium RIFOXYB2_FULL_48_7</name>
    <dbReference type="NCBI Taxonomy" id="1802583"/>
    <lineage>
        <taxon>Bacteria</taxon>
        <taxon>Bacillati</taxon>
        <taxon>Saganbacteria</taxon>
    </lineage>
</organism>
<dbReference type="Proteomes" id="UP000178951">
    <property type="component" value="Unassembled WGS sequence"/>
</dbReference>
<feature type="chain" id="PRO_5009514681" evidence="1">
    <location>
        <begin position="26"/>
        <end position="382"/>
    </location>
</feature>